<accession>A0ABT5UHD4</accession>
<dbReference type="PANTHER" id="PTHR33525:SF3">
    <property type="entry name" value="RIBONUCLEASE Y"/>
    <property type="match status" value="1"/>
</dbReference>
<dbReference type="Proteomes" id="UP001528823">
    <property type="component" value="Unassembled WGS sequence"/>
</dbReference>
<dbReference type="PANTHER" id="PTHR33525">
    <property type="match status" value="1"/>
</dbReference>
<dbReference type="Pfam" id="PF08668">
    <property type="entry name" value="HDOD"/>
    <property type="match status" value="1"/>
</dbReference>
<dbReference type="InterPro" id="IPR013976">
    <property type="entry name" value="HDOD"/>
</dbReference>
<dbReference type="PROSITE" id="PS51833">
    <property type="entry name" value="HDOD"/>
    <property type="match status" value="1"/>
</dbReference>
<dbReference type="RefSeq" id="WP_274692116.1">
    <property type="nucleotide sequence ID" value="NZ_JAPMOU010000088.1"/>
</dbReference>
<organism evidence="2 3">
    <name type="scientific">Spartinivicinus poritis</name>
    <dbReference type="NCBI Taxonomy" id="2994640"/>
    <lineage>
        <taxon>Bacteria</taxon>
        <taxon>Pseudomonadati</taxon>
        <taxon>Pseudomonadota</taxon>
        <taxon>Gammaproteobacteria</taxon>
        <taxon>Oceanospirillales</taxon>
        <taxon>Zooshikellaceae</taxon>
        <taxon>Spartinivicinus</taxon>
    </lineage>
</organism>
<keyword evidence="3" id="KW-1185">Reference proteome</keyword>
<evidence type="ECO:0000259" key="1">
    <source>
        <dbReference type="PROSITE" id="PS51833"/>
    </source>
</evidence>
<proteinExistence type="predicted"/>
<gene>
    <name evidence="2" type="ORF">ORQ98_28000</name>
</gene>
<dbReference type="EMBL" id="JAPMOU010000088">
    <property type="protein sequence ID" value="MDE1465813.1"/>
    <property type="molecule type" value="Genomic_DNA"/>
</dbReference>
<reference evidence="2 3" key="1">
    <citation type="submission" date="2022-11" db="EMBL/GenBank/DDBJ databases">
        <title>Spartinivicinus poritis sp. nov., isolated from scleractinian coral Porites lutea.</title>
        <authorList>
            <person name="Zhang G."/>
            <person name="Cai L."/>
            <person name="Wei Q."/>
        </authorList>
    </citation>
    <scope>NUCLEOTIDE SEQUENCE [LARGE SCALE GENOMIC DNA]</scope>
    <source>
        <strain evidence="2 3">A2-2</strain>
    </source>
</reference>
<dbReference type="InterPro" id="IPR052340">
    <property type="entry name" value="RNase_Y/CdgJ"/>
</dbReference>
<sequence length="278" mass="30946">MNTSESITDLIEVKVYAQDFKLPVFNRVALELQQSITSGISMEQAEKLILKDQAIASEILKLANSAFFSGLAKIESIQQALVRLGVEMVLSIIMLVSQKQAFQAKSVFIHSVMQELWQHASVSAGGCRWMAINCGHTVLKEKAFLAGLLHDLGSLVLLKVLDELLQEKSDLPMTEAVIHELIATLHMDYGYQVMHSWGFPKIYCSIARDHHKESQDENNILLHIVRLVDAACIKLSIGMDTNPDMVLELLPEAQVLGMKAIQLAELEVQLEDLLAQLT</sequence>
<evidence type="ECO:0000313" key="2">
    <source>
        <dbReference type="EMBL" id="MDE1465813.1"/>
    </source>
</evidence>
<dbReference type="SUPFAM" id="SSF109604">
    <property type="entry name" value="HD-domain/PDEase-like"/>
    <property type="match status" value="1"/>
</dbReference>
<protein>
    <submittedName>
        <fullName evidence="2">HDOD domain-containing protein</fullName>
    </submittedName>
</protein>
<name>A0ABT5UHD4_9GAMM</name>
<comment type="caution">
    <text evidence="2">The sequence shown here is derived from an EMBL/GenBank/DDBJ whole genome shotgun (WGS) entry which is preliminary data.</text>
</comment>
<dbReference type="Gene3D" id="1.10.3210.10">
    <property type="entry name" value="Hypothetical protein af1432"/>
    <property type="match status" value="1"/>
</dbReference>
<feature type="domain" description="HDOD" evidence="1">
    <location>
        <begin position="22"/>
        <end position="213"/>
    </location>
</feature>
<evidence type="ECO:0000313" key="3">
    <source>
        <dbReference type="Proteomes" id="UP001528823"/>
    </source>
</evidence>